<sequence length="310" mass="32594">MNVGSLAFLYPGQGSQVPGMLHDLPDYPAVKLTLDAAADIAGDIDELDSVVALRSSSNSQLALLICGVAITQAFTEDLDIRPEIVAGHSVGAFAAAVAAGVLTFREALDAVRLRGQLMDQACASGQWGMAAITGLRLRQVRNLLGTLDIDSDHLWIANINSDDQIVIAGTAAGLSSAGQAARRAGARQFQPLDVDIASHGPLQRKTASALAAHLADIPLRTQSAAYFTNTGARRILNDARLVLDDLAQSVAQPVHWYDIARLLPEFGVTVAVQMPPGHVLSRLAHTAAPQLATLSPADEGVPRTVARLGR</sequence>
<dbReference type="Pfam" id="PF00698">
    <property type="entry name" value="Acyl_transf_1"/>
    <property type="match status" value="1"/>
</dbReference>
<reference evidence="7 8" key="1">
    <citation type="submission" date="2017-03" db="EMBL/GenBank/DDBJ databases">
        <title>Genomic insights into Mycobacterium simiae human colonization.</title>
        <authorList>
            <person name="Steffani J.L."/>
            <person name="Brunck M.E."/>
            <person name="Cruz E."/>
            <person name="Montiel R."/>
            <person name="Barona F."/>
        </authorList>
    </citation>
    <scope>NUCLEOTIDE SEQUENCE [LARGE SCALE GENOMIC DNA]</scope>
    <source>
        <strain evidence="7 8">MsiGto</strain>
    </source>
</reference>
<dbReference type="PIRSF" id="PIRSF000446">
    <property type="entry name" value="Mct"/>
    <property type="match status" value="1"/>
</dbReference>
<dbReference type="Proteomes" id="UP000193040">
    <property type="component" value="Unassembled WGS sequence"/>
</dbReference>
<feature type="domain" description="Malonyl-CoA:ACP transacylase (MAT)" evidence="6">
    <location>
        <begin position="9"/>
        <end position="308"/>
    </location>
</feature>
<dbReference type="STRING" id="1784.VC42_03530"/>
<dbReference type="GO" id="GO:0006633">
    <property type="term" value="P:fatty acid biosynthetic process"/>
    <property type="evidence" value="ECO:0007669"/>
    <property type="project" value="TreeGrafter"/>
</dbReference>
<gene>
    <name evidence="7" type="ORF">B5M45_01030</name>
</gene>
<dbReference type="InterPro" id="IPR001227">
    <property type="entry name" value="Ac_transferase_dom_sf"/>
</dbReference>
<evidence type="ECO:0000256" key="5">
    <source>
        <dbReference type="PIRSR" id="PIRSR000446-1"/>
    </source>
</evidence>
<keyword evidence="2 4" id="KW-0012">Acyltransferase</keyword>
<accession>A0A1X0YHN7</accession>
<evidence type="ECO:0000313" key="7">
    <source>
        <dbReference type="EMBL" id="ORJ64869.1"/>
    </source>
</evidence>
<dbReference type="SMART" id="SM00827">
    <property type="entry name" value="PKS_AT"/>
    <property type="match status" value="1"/>
</dbReference>
<dbReference type="PANTHER" id="PTHR42681">
    <property type="entry name" value="MALONYL-COA-ACYL CARRIER PROTEIN TRANSACYLASE, MITOCHONDRIAL"/>
    <property type="match status" value="1"/>
</dbReference>
<evidence type="ECO:0000259" key="6">
    <source>
        <dbReference type="SMART" id="SM00827"/>
    </source>
</evidence>
<dbReference type="EC" id="2.3.1.39" evidence="4"/>
<evidence type="ECO:0000256" key="3">
    <source>
        <dbReference type="ARBA" id="ARBA00048462"/>
    </source>
</evidence>
<name>A0A1X0YHN7_MYCSI</name>
<comment type="catalytic activity">
    <reaction evidence="3 4">
        <text>holo-[ACP] + malonyl-CoA = malonyl-[ACP] + CoA</text>
        <dbReference type="Rhea" id="RHEA:41792"/>
        <dbReference type="Rhea" id="RHEA-COMP:9623"/>
        <dbReference type="Rhea" id="RHEA-COMP:9685"/>
        <dbReference type="ChEBI" id="CHEBI:57287"/>
        <dbReference type="ChEBI" id="CHEBI:57384"/>
        <dbReference type="ChEBI" id="CHEBI:64479"/>
        <dbReference type="ChEBI" id="CHEBI:78449"/>
        <dbReference type="EC" id="2.3.1.39"/>
    </reaction>
</comment>
<keyword evidence="8" id="KW-1185">Reference proteome</keyword>
<dbReference type="AlphaFoldDB" id="A0A1X0YHN7"/>
<feature type="active site" evidence="5">
    <location>
        <position position="199"/>
    </location>
</feature>
<comment type="similarity">
    <text evidence="4">Belongs to the fabD family.</text>
</comment>
<evidence type="ECO:0000256" key="2">
    <source>
        <dbReference type="ARBA" id="ARBA00023315"/>
    </source>
</evidence>
<organism evidence="7 8">
    <name type="scientific">Mycobacterium simiae</name>
    <name type="common">Mycobacterium habana</name>
    <dbReference type="NCBI Taxonomy" id="1784"/>
    <lineage>
        <taxon>Bacteria</taxon>
        <taxon>Bacillati</taxon>
        <taxon>Actinomycetota</taxon>
        <taxon>Actinomycetes</taxon>
        <taxon>Mycobacteriales</taxon>
        <taxon>Mycobacteriaceae</taxon>
        <taxon>Mycobacterium</taxon>
        <taxon>Mycobacterium simiae complex</taxon>
    </lineage>
</organism>
<dbReference type="RefSeq" id="WP_084946833.1">
    <property type="nucleotide sequence ID" value="NZ_MZZM01000001.1"/>
</dbReference>
<dbReference type="GO" id="GO:0005829">
    <property type="term" value="C:cytosol"/>
    <property type="evidence" value="ECO:0007669"/>
    <property type="project" value="TreeGrafter"/>
</dbReference>
<dbReference type="EMBL" id="MZZM01000001">
    <property type="protein sequence ID" value="ORJ64869.1"/>
    <property type="molecule type" value="Genomic_DNA"/>
</dbReference>
<dbReference type="InterPro" id="IPR016036">
    <property type="entry name" value="Malonyl_transacylase_ACP-bd"/>
</dbReference>
<dbReference type="Gene3D" id="3.40.366.10">
    <property type="entry name" value="Malonyl-Coenzyme A Acyl Carrier Protein, domain 2"/>
    <property type="match status" value="1"/>
</dbReference>
<dbReference type="InterPro" id="IPR016035">
    <property type="entry name" value="Acyl_Trfase/lysoPLipase"/>
</dbReference>
<dbReference type="GO" id="GO:0004314">
    <property type="term" value="F:[acyl-carrier-protein] S-malonyltransferase activity"/>
    <property type="evidence" value="ECO:0007669"/>
    <property type="project" value="UniProtKB-EC"/>
</dbReference>
<evidence type="ECO:0000256" key="4">
    <source>
        <dbReference type="PIRNR" id="PIRNR000446"/>
    </source>
</evidence>
<keyword evidence="1 4" id="KW-0808">Transferase</keyword>
<dbReference type="Gene3D" id="3.30.70.250">
    <property type="entry name" value="Malonyl-CoA ACP transacylase, ACP-binding"/>
    <property type="match status" value="1"/>
</dbReference>
<protein>
    <recommendedName>
        <fullName evidence="4">Malonyl CoA-acyl carrier protein transacylase</fullName>
        <ecNumber evidence="4">2.3.1.39</ecNumber>
    </recommendedName>
</protein>
<feature type="active site" evidence="5">
    <location>
        <position position="89"/>
    </location>
</feature>
<evidence type="ECO:0000313" key="8">
    <source>
        <dbReference type="Proteomes" id="UP000193040"/>
    </source>
</evidence>
<evidence type="ECO:0000256" key="1">
    <source>
        <dbReference type="ARBA" id="ARBA00022679"/>
    </source>
</evidence>
<dbReference type="SUPFAM" id="SSF55048">
    <property type="entry name" value="Probable ACP-binding domain of malonyl-CoA ACP transacylase"/>
    <property type="match status" value="1"/>
</dbReference>
<dbReference type="InterPro" id="IPR050858">
    <property type="entry name" value="Mal-CoA-ACP_Trans/PKS_FabD"/>
</dbReference>
<comment type="caution">
    <text evidence="7">The sequence shown here is derived from an EMBL/GenBank/DDBJ whole genome shotgun (WGS) entry which is preliminary data.</text>
</comment>
<dbReference type="SUPFAM" id="SSF52151">
    <property type="entry name" value="FabD/lysophospholipase-like"/>
    <property type="match status" value="1"/>
</dbReference>
<dbReference type="InterPro" id="IPR014043">
    <property type="entry name" value="Acyl_transferase_dom"/>
</dbReference>
<dbReference type="InterPro" id="IPR024925">
    <property type="entry name" value="Malonyl_CoA-ACP_transAc"/>
</dbReference>
<proteinExistence type="inferred from homology"/>
<dbReference type="PANTHER" id="PTHR42681:SF1">
    <property type="entry name" value="MALONYL-COA-ACYL CARRIER PROTEIN TRANSACYLASE, MITOCHONDRIAL"/>
    <property type="match status" value="1"/>
</dbReference>